<dbReference type="PROSITE" id="PS51100">
    <property type="entry name" value="PTS_EIIB_TYPE_3"/>
    <property type="match status" value="1"/>
</dbReference>
<keyword evidence="1" id="KW-0813">Transport</keyword>
<feature type="domain" description="PTS EIIB type-3" evidence="8">
    <location>
        <begin position="1"/>
        <end position="104"/>
    </location>
</feature>
<dbReference type="InterPro" id="IPR013012">
    <property type="entry name" value="PTS_EIIB_3"/>
</dbReference>
<dbReference type="STRING" id="545696.HOLDEFILI_02860"/>
<sequence>MKALIICQFAITSKNMITKVIQYAREHGNDISVECASVSEIAELPFENYQAVLLAPQVRNYLKNVTEKCAPLHIPVNSIDVVAYGLQDPEKVLNQIKKMLNHPL</sequence>
<feature type="modified residue" description="Phosphocysteine; by EIIA" evidence="7">
    <location>
        <position position="7"/>
    </location>
</feature>
<dbReference type="Pfam" id="PF02302">
    <property type="entry name" value="PTS_IIB"/>
    <property type="match status" value="1"/>
</dbReference>
<keyword evidence="6" id="KW-0418">Kinase</keyword>
<dbReference type="InterPro" id="IPR003501">
    <property type="entry name" value="PTS_EIIB_2/3"/>
</dbReference>
<evidence type="ECO:0000256" key="1">
    <source>
        <dbReference type="ARBA" id="ARBA00022448"/>
    </source>
</evidence>
<dbReference type="GO" id="GO:0008982">
    <property type="term" value="F:protein-N(PI)-phosphohistidine-sugar phosphotransferase activity"/>
    <property type="evidence" value="ECO:0007669"/>
    <property type="project" value="InterPro"/>
</dbReference>
<evidence type="ECO:0000256" key="4">
    <source>
        <dbReference type="ARBA" id="ARBA00022679"/>
    </source>
</evidence>
<accession>B9YAK3</accession>
<name>B9YAK3_9FIRM</name>
<gene>
    <name evidence="9" type="ORF">HOLDEFILI_02860</name>
</gene>
<dbReference type="PANTHER" id="PTHR34581">
    <property type="entry name" value="PTS SYSTEM N,N'-DIACETYLCHITOBIOSE-SPECIFIC EIIB COMPONENT"/>
    <property type="match status" value="1"/>
</dbReference>
<dbReference type="Proteomes" id="UP000005950">
    <property type="component" value="Unassembled WGS sequence"/>
</dbReference>
<dbReference type="RefSeq" id="WP_006060025.1">
    <property type="nucleotide sequence ID" value="NZ_GG657559.1"/>
</dbReference>
<keyword evidence="5" id="KW-0598">Phosphotransferase system</keyword>
<keyword evidence="2" id="KW-0597">Phosphoprotein</keyword>
<dbReference type="AlphaFoldDB" id="B9YAK3"/>
<comment type="caution">
    <text evidence="9">The sequence shown here is derived from an EMBL/GenBank/DDBJ whole genome shotgun (WGS) entry which is preliminary data.</text>
</comment>
<evidence type="ECO:0000313" key="10">
    <source>
        <dbReference type="Proteomes" id="UP000005950"/>
    </source>
</evidence>
<evidence type="ECO:0000256" key="3">
    <source>
        <dbReference type="ARBA" id="ARBA00022597"/>
    </source>
</evidence>
<dbReference type="Gene3D" id="3.40.50.2300">
    <property type="match status" value="1"/>
</dbReference>
<evidence type="ECO:0000313" key="9">
    <source>
        <dbReference type="EMBL" id="EEF66990.1"/>
    </source>
</evidence>
<dbReference type="OrthoDB" id="9808134at2"/>
<keyword evidence="3" id="KW-0762">Sugar transport</keyword>
<reference evidence="9 10" key="2">
    <citation type="submission" date="2009-02" db="EMBL/GenBank/DDBJ databases">
        <title>Draft genome sequence of Holdemania filiformis DSM 12042.</title>
        <authorList>
            <person name="Sudarsanam P."/>
            <person name="Ley R."/>
            <person name="Guruge J."/>
            <person name="Turnbaugh P.J."/>
            <person name="Mahowald M."/>
            <person name="Liep D."/>
            <person name="Gordon J."/>
        </authorList>
    </citation>
    <scope>NUCLEOTIDE SEQUENCE [LARGE SCALE GENOMIC DNA]</scope>
    <source>
        <strain evidence="9 10">DSM 12042</strain>
    </source>
</reference>
<organism evidence="9 10">
    <name type="scientific">Holdemania filiformis DSM 12042</name>
    <dbReference type="NCBI Taxonomy" id="545696"/>
    <lineage>
        <taxon>Bacteria</taxon>
        <taxon>Bacillati</taxon>
        <taxon>Bacillota</taxon>
        <taxon>Erysipelotrichia</taxon>
        <taxon>Erysipelotrichales</taxon>
        <taxon>Erysipelotrichaceae</taxon>
        <taxon>Holdemania</taxon>
    </lineage>
</organism>
<dbReference type="SUPFAM" id="SSF52794">
    <property type="entry name" value="PTS system IIB component-like"/>
    <property type="match status" value="1"/>
</dbReference>
<dbReference type="EMBL" id="ACCF01000182">
    <property type="protein sequence ID" value="EEF66990.1"/>
    <property type="molecule type" value="Genomic_DNA"/>
</dbReference>
<proteinExistence type="predicted"/>
<dbReference type="HOGENOM" id="CLU_147323_2_1_9"/>
<protein>
    <submittedName>
        <fullName evidence="9">PTS system, Lactose/Cellobiose specific IIB subunit</fullName>
    </submittedName>
</protein>
<evidence type="ECO:0000256" key="2">
    <source>
        <dbReference type="ARBA" id="ARBA00022553"/>
    </source>
</evidence>
<keyword evidence="4" id="KW-0808">Transferase</keyword>
<dbReference type="InterPro" id="IPR036095">
    <property type="entry name" value="PTS_EIIB-like_sf"/>
</dbReference>
<dbReference type="PANTHER" id="PTHR34581:SF2">
    <property type="entry name" value="PTS SYSTEM N,N'-DIACETYLCHITOBIOSE-SPECIFIC EIIB COMPONENT"/>
    <property type="match status" value="1"/>
</dbReference>
<evidence type="ECO:0000256" key="7">
    <source>
        <dbReference type="PROSITE-ProRule" id="PRU00423"/>
    </source>
</evidence>
<evidence type="ECO:0000256" key="5">
    <source>
        <dbReference type="ARBA" id="ARBA00022683"/>
    </source>
</evidence>
<reference evidence="9 10" key="1">
    <citation type="submission" date="2008-12" db="EMBL/GenBank/DDBJ databases">
        <authorList>
            <person name="Fulton L."/>
            <person name="Clifton S."/>
            <person name="Fulton B."/>
            <person name="Xu J."/>
            <person name="Minx P."/>
            <person name="Pepin K.H."/>
            <person name="Johnson M."/>
            <person name="Bhonagiri V."/>
            <person name="Nash W.E."/>
            <person name="Mardis E.R."/>
            <person name="Wilson R.K."/>
        </authorList>
    </citation>
    <scope>NUCLEOTIDE SEQUENCE [LARGE SCALE GENOMIC DNA]</scope>
    <source>
        <strain evidence="9 10">DSM 12042</strain>
    </source>
</reference>
<dbReference type="GO" id="GO:0009401">
    <property type="term" value="P:phosphoenolpyruvate-dependent sugar phosphotransferase system"/>
    <property type="evidence" value="ECO:0007669"/>
    <property type="project" value="UniProtKB-KW"/>
</dbReference>
<evidence type="ECO:0000259" key="8">
    <source>
        <dbReference type="PROSITE" id="PS51100"/>
    </source>
</evidence>
<dbReference type="GO" id="GO:0016301">
    <property type="term" value="F:kinase activity"/>
    <property type="evidence" value="ECO:0007669"/>
    <property type="project" value="UniProtKB-KW"/>
</dbReference>
<dbReference type="eggNOG" id="COG1440">
    <property type="taxonomic scope" value="Bacteria"/>
</dbReference>
<evidence type="ECO:0000256" key="6">
    <source>
        <dbReference type="ARBA" id="ARBA00022777"/>
    </source>
</evidence>
<dbReference type="InterPro" id="IPR051819">
    <property type="entry name" value="PTS_sugar-specific_EIIB"/>
</dbReference>